<organism evidence="5 6">
    <name type="scientific">Ensete ventricosum</name>
    <name type="common">Abyssinian banana</name>
    <name type="synonym">Musa ensete</name>
    <dbReference type="NCBI Taxonomy" id="4639"/>
    <lineage>
        <taxon>Eukaryota</taxon>
        <taxon>Viridiplantae</taxon>
        <taxon>Streptophyta</taxon>
        <taxon>Embryophyta</taxon>
        <taxon>Tracheophyta</taxon>
        <taxon>Spermatophyta</taxon>
        <taxon>Magnoliopsida</taxon>
        <taxon>Liliopsida</taxon>
        <taxon>Zingiberales</taxon>
        <taxon>Musaceae</taxon>
        <taxon>Ensete</taxon>
    </lineage>
</organism>
<comment type="subcellular location">
    <subcellularLocation>
        <location evidence="1">Nucleus</location>
    </subcellularLocation>
</comment>
<dbReference type="PANTHER" id="PTHR12549">
    <property type="entry name" value="JMJC DOMAIN-CONTAINING HISTONE DEMETHYLATION PROTEIN"/>
    <property type="match status" value="1"/>
</dbReference>
<keyword evidence="3" id="KW-0479">Metal-binding</keyword>
<comment type="caution">
    <text evidence="5">The sequence shown here is derived from an EMBL/GenBank/DDBJ whole genome shotgun (WGS) entry which is preliminary data.</text>
</comment>
<evidence type="ECO:0000313" key="6">
    <source>
        <dbReference type="Proteomes" id="UP000287651"/>
    </source>
</evidence>
<protein>
    <submittedName>
        <fullName evidence="5">Uncharacterized protein</fullName>
    </submittedName>
</protein>
<dbReference type="GO" id="GO:0003712">
    <property type="term" value="F:transcription coregulator activity"/>
    <property type="evidence" value="ECO:0007669"/>
    <property type="project" value="TreeGrafter"/>
</dbReference>
<dbReference type="AlphaFoldDB" id="A0A426ZQT5"/>
<evidence type="ECO:0000256" key="4">
    <source>
        <dbReference type="ARBA" id="ARBA00023242"/>
    </source>
</evidence>
<dbReference type="GO" id="GO:0006357">
    <property type="term" value="P:regulation of transcription by RNA polymerase II"/>
    <property type="evidence" value="ECO:0007669"/>
    <property type="project" value="TreeGrafter"/>
</dbReference>
<sequence length="164" mass="18674">MGGCGSGILELRTLFPDGWVSDLVWKAEELVHTYRCMNITRVLEQGCSCFTSEGVVDHGNDSTRKAASRDDMSDNYLYCPNALDIQNEDLKHFQCHWIKGDPIIVTNVLETTPGLSWEPMVMWRAFRQITNIKHGQHLDVTAIDCLDLSEVSLFVFIDNIRSYM</sequence>
<evidence type="ECO:0000256" key="2">
    <source>
        <dbReference type="ARBA" id="ARBA00006801"/>
    </source>
</evidence>
<dbReference type="InterPro" id="IPR045109">
    <property type="entry name" value="LSDs-like"/>
</dbReference>
<evidence type="ECO:0000256" key="1">
    <source>
        <dbReference type="ARBA" id="ARBA00004123"/>
    </source>
</evidence>
<proteinExistence type="inferred from homology"/>
<reference evidence="5 6" key="1">
    <citation type="journal article" date="2014" name="Agronomy (Basel)">
        <title>A Draft Genome Sequence for Ensete ventricosum, the Drought-Tolerant Tree Against Hunger.</title>
        <authorList>
            <person name="Harrison J."/>
            <person name="Moore K.A."/>
            <person name="Paszkiewicz K."/>
            <person name="Jones T."/>
            <person name="Grant M."/>
            <person name="Ambacheew D."/>
            <person name="Muzemil S."/>
            <person name="Studholme D.J."/>
        </authorList>
    </citation>
    <scope>NUCLEOTIDE SEQUENCE [LARGE SCALE GENOMIC DNA]</scope>
</reference>
<accession>A0A426ZQT5</accession>
<dbReference type="PANTHER" id="PTHR12549:SF51">
    <property type="entry name" value="JMJC DOMAIN-CONTAINING PROTEIN"/>
    <property type="match status" value="1"/>
</dbReference>
<comment type="similarity">
    <text evidence="2">Belongs to the JARID1 histone demethylase family.</text>
</comment>
<dbReference type="Proteomes" id="UP000287651">
    <property type="component" value="Unassembled WGS sequence"/>
</dbReference>
<dbReference type="GO" id="GO:0031490">
    <property type="term" value="F:chromatin DNA binding"/>
    <property type="evidence" value="ECO:0007669"/>
    <property type="project" value="TreeGrafter"/>
</dbReference>
<dbReference type="GO" id="GO:0032454">
    <property type="term" value="F:histone H3K9 demethylase activity"/>
    <property type="evidence" value="ECO:0007669"/>
    <property type="project" value="InterPro"/>
</dbReference>
<dbReference type="GO" id="GO:0046872">
    <property type="term" value="F:metal ion binding"/>
    <property type="evidence" value="ECO:0007669"/>
    <property type="project" value="UniProtKB-KW"/>
</dbReference>
<dbReference type="GO" id="GO:0000118">
    <property type="term" value="C:histone deacetylase complex"/>
    <property type="evidence" value="ECO:0007669"/>
    <property type="project" value="TreeGrafter"/>
</dbReference>
<gene>
    <name evidence="5" type="ORF">B296_00007634</name>
</gene>
<keyword evidence="4" id="KW-0539">Nucleus</keyword>
<dbReference type="EMBL" id="AMZH03005449">
    <property type="protein sequence ID" value="RRT66369.1"/>
    <property type="molecule type" value="Genomic_DNA"/>
</dbReference>
<name>A0A426ZQT5_ENSVE</name>
<evidence type="ECO:0000313" key="5">
    <source>
        <dbReference type="EMBL" id="RRT66369.1"/>
    </source>
</evidence>
<dbReference type="Gene3D" id="2.60.120.650">
    <property type="entry name" value="Cupin"/>
    <property type="match status" value="1"/>
</dbReference>
<evidence type="ECO:0000256" key="3">
    <source>
        <dbReference type="ARBA" id="ARBA00022723"/>
    </source>
</evidence>
<dbReference type="GO" id="GO:0000785">
    <property type="term" value="C:chromatin"/>
    <property type="evidence" value="ECO:0007669"/>
    <property type="project" value="TreeGrafter"/>
</dbReference>